<dbReference type="RefSeq" id="WP_125320598.1">
    <property type="nucleotide sequence ID" value="NZ_AP024891.1"/>
</dbReference>
<dbReference type="InterPro" id="IPR022260">
    <property type="entry name" value="Integr_conj_element_PilL"/>
</dbReference>
<protein>
    <recommendedName>
        <fullName evidence="4">Pilus assembly protein</fullName>
    </recommendedName>
</protein>
<evidence type="ECO:0000256" key="1">
    <source>
        <dbReference type="SAM" id="MobiDB-lite"/>
    </source>
</evidence>
<evidence type="ECO:0000313" key="3">
    <source>
        <dbReference type="Proteomes" id="UP000269041"/>
    </source>
</evidence>
<dbReference type="EMBL" id="RSFA01000024">
    <property type="protein sequence ID" value="RSD31742.1"/>
    <property type="molecule type" value="Genomic_DNA"/>
</dbReference>
<accession>A0A427U5A0</accession>
<organism evidence="2 3">
    <name type="scientific">Vibrio pectenicida</name>
    <dbReference type="NCBI Taxonomy" id="62763"/>
    <lineage>
        <taxon>Bacteria</taxon>
        <taxon>Pseudomonadati</taxon>
        <taxon>Pseudomonadota</taxon>
        <taxon>Gammaproteobacteria</taxon>
        <taxon>Vibrionales</taxon>
        <taxon>Vibrionaceae</taxon>
        <taxon>Vibrio</taxon>
    </lineage>
</organism>
<evidence type="ECO:0000313" key="2">
    <source>
        <dbReference type="EMBL" id="RSD31742.1"/>
    </source>
</evidence>
<feature type="compositionally biased region" description="Polar residues" evidence="1">
    <location>
        <begin position="174"/>
        <end position="200"/>
    </location>
</feature>
<dbReference type="PROSITE" id="PS51257">
    <property type="entry name" value="PROKAR_LIPOPROTEIN"/>
    <property type="match status" value="1"/>
</dbReference>
<keyword evidence="3" id="KW-1185">Reference proteome</keyword>
<sequence>MKPSQMVVGVLLLTGCAHEPPPVTPEPISMPPSNLRVAPELTEKTVIQTGRYTLANPASGAALVDILNVPVEVRIPQVGPMNIGDGLSFLLDGSGVALRKPTSYGEAQRYRQPLPLAHINMGTMPLREALQIIGGEAFALEEDVVKREVGLRLKSGYRWDAPKRKQAVTVSRPVPSSRTAAMSPKASQSHGAPSPGTSLLDTLYGESAQPVAKRTVLQKSAKTKKSKTVFKLAKGERYREAVMRWARQDGYKEVALAQEAAFLKALDSLSMQGWTVTGSLAQSVARLSAEVPELKTLTVDQRPSLKLAGFHPWSNQRTTTTVVKGTSLKDATHQLVTHYGWHWDDAYSWQADDLPFTGAYPIVTPKRDITQALAFVLAQYPLKAQKLDATQTIYIREANQ</sequence>
<reference evidence="2 3" key="1">
    <citation type="submission" date="2018-12" db="EMBL/GenBank/DDBJ databases">
        <title>Genomic taxonomy of the Vibrionaceae family.</title>
        <authorList>
            <person name="Gomez-Gil B."/>
            <person name="Enciso-Ibarra K."/>
        </authorList>
    </citation>
    <scope>NUCLEOTIDE SEQUENCE [LARGE SCALE GENOMIC DNA]</scope>
    <source>
        <strain evidence="2 3">CAIM 594</strain>
    </source>
</reference>
<feature type="region of interest" description="Disordered" evidence="1">
    <location>
        <begin position="164"/>
        <end position="202"/>
    </location>
</feature>
<evidence type="ECO:0008006" key="4">
    <source>
        <dbReference type="Google" id="ProtNLM"/>
    </source>
</evidence>
<proteinExistence type="predicted"/>
<name>A0A427U5A0_9VIBR</name>
<dbReference type="AlphaFoldDB" id="A0A427U5A0"/>
<gene>
    <name evidence="2" type="ORF">EJA03_07395</name>
</gene>
<dbReference type="Proteomes" id="UP000269041">
    <property type="component" value="Unassembled WGS sequence"/>
</dbReference>
<dbReference type="OrthoDB" id="5870900at2"/>
<dbReference type="NCBIfam" id="TIGR03748">
    <property type="entry name" value="conj_PilL"/>
    <property type="match status" value="1"/>
</dbReference>
<comment type="caution">
    <text evidence="2">The sequence shown here is derived from an EMBL/GenBank/DDBJ whole genome shotgun (WGS) entry which is preliminary data.</text>
</comment>